<dbReference type="Gene3D" id="2.60.120.920">
    <property type="match status" value="1"/>
</dbReference>
<sequence length="693" mass="76237">MPFSEFGLDPCLNSACSDLGWILPTPIQAEAIPPILGGRDVCAAAETGSGKTAAFALPCLQLVHEHLRSATLSNTSCARQPRGNSLSSDDASPGTASSGLDTSTFSGDPGLHISGYDISPDNASQWLGGRISTGVSLKGRYCYECKVTSSGIVRFGWSTDGCKYSVGLDHDSYGFGSTGKKSNGGKFLDYGAPYGNGDVLMSIIDFDRSEISYKLNGRHLGTAYKLKDTKSVYFPAVCTKGATFTVYLHQVTYPEPGCTPVALGAHVAPREQCTDTLCLVLEPTIEMSNQTLEYFQLYAKYLTSPSVTVSGSQGSHVVVTTLRGASKFRLNTIRHFVMDEADELLKQDASSVLSLVKSMRAQRTNSSARLQVLLFSATLHNPVVTDNVGELTNHAQWIDLKGIPQIADTVDVCVVNIDPGKTYAFEDRYPNPKTDGLEHIDCNSMRIKTLKPKCLVSLLDKHNINSGLIFCRTNLDCENLFDYMATLNKTRSNTMLNRYSATLLGGKLDQHQRKRNLQGFKSGQYRFLICTDVAARGLDVSGLPFCFMLNVSDCKFQFLHRVGRVGRSQARGLAVVFSSTEQERVWYHKCTDRSKGSSRFKAASTCRNYSLVDQGGCTMMYDEPAYLESVSKLVPPGRELHVIDPDTLEIPEISTVPYGESLVSRQHTEFQLRMYELITTSQRLYLNNLHRSF</sequence>
<dbReference type="VEuPathDB" id="PiroplasmaDB:BBOV_III003880"/>
<dbReference type="GO" id="GO:0003676">
    <property type="term" value="F:nucleic acid binding"/>
    <property type="evidence" value="ECO:0007669"/>
    <property type="project" value="InterPro"/>
</dbReference>
<keyword evidence="4" id="KW-0378">Hydrolase</keyword>
<evidence type="ECO:0000256" key="7">
    <source>
        <dbReference type="ARBA" id="ARBA00022840"/>
    </source>
</evidence>
<dbReference type="PROSITE" id="PS51192">
    <property type="entry name" value="HELICASE_ATP_BIND_1"/>
    <property type="match status" value="1"/>
</dbReference>
<reference evidence="16" key="3">
    <citation type="journal article" date="2021" name="Int. J. Parasitol.">
        <title>Comparative analysis of gene expression between Babesia bovis blood stages and kinetes allowed by improved genome annotation.</title>
        <authorList>
            <person name="Ueti M.W."/>
            <person name="Johnson W.C."/>
            <person name="Kappmeyer L.S."/>
            <person name="Herndon D.R."/>
            <person name="Mousel M.R."/>
            <person name="Reif K.E."/>
            <person name="Taus N.S."/>
            <person name="Ifeonu O.O."/>
            <person name="Silva J.C."/>
            <person name="Suarez C.E."/>
            <person name="Brayton K.A."/>
        </authorList>
    </citation>
    <scope>NUCLEOTIDE SEQUENCE [LARGE SCALE GENOMIC DNA]</scope>
</reference>
<dbReference type="InterPro" id="IPR014014">
    <property type="entry name" value="RNA_helicase_DEAD_Q_motif"/>
</dbReference>
<accession>A7AN17</accession>
<comment type="similarity">
    <text evidence="1">Belongs to the DEAD box helicase family. DDX1 subfamily.</text>
</comment>
<evidence type="ECO:0000313" key="15">
    <source>
        <dbReference type="EMBL" id="EDO07951.1"/>
    </source>
</evidence>
<evidence type="ECO:0000256" key="6">
    <source>
        <dbReference type="ARBA" id="ARBA00022839"/>
    </source>
</evidence>
<dbReference type="InterPro" id="IPR013320">
    <property type="entry name" value="ConA-like_dom_sf"/>
</dbReference>
<evidence type="ECO:0000256" key="2">
    <source>
        <dbReference type="ARBA" id="ARBA00022722"/>
    </source>
</evidence>
<evidence type="ECO:0000256" key="9">
    <source>
        <dbReference type="PROSITE-ProRule" id="PRU00552"/>
    </source>
</evidence>
<keyword evidence="6" id="KW-0269">Exonuclease</keyword>
<dbReference type="InterPro" id="IPR043136">
    <property type="entry name" value="B30.2/SPRY_sf"/>
</dbReference>
<feature type="region of interest" description="Disordered" evidence="10">
    <location>
        <begin position="74"/>
        <end position="101"/>
    </location>
</feature>
<dbReference type="InterPro" id="IPR001650">
    <property type="entry name" value="Helicase_C-like"/>
</dbReference>
<reference evidence="15 16" key="1">
    <citation type="journal article" date="2007" name="PLoS Pathog.">
        <title>Genome sequence of Babesia bovis and comparative analysis of apicomplexan hemoprotozoa.</title>
        <authorList>
            <person name="Brayton K.A."/>
            <person name="Lau A.O.T."/>
            <person name="Herndon D.R."/>
            <person name="Hannick L."/>
            <person name="Kappmeyer L.S."/>
            <person name="Berens S.J."/>
            <person name="Bidwell S.L."/>
            <person name="Brown W.C."/>
            <person name="Crabtree J."/>
            <person name="Fadrosh D."/>
            <person name="Feldblum T."/>
            <person name="Forberger H.A."/>
            <person name="Haas B.J."/>
            <person name="Howell J.M."/>
            <person name="Khouri H."/>
            <person name="Koo H."/>
            <person name="Mann D.J."/>
            <person name="Norimine J."/>
            <person name="Paulsen I.T."/>
            <person name="Radune D."/>
            <person name="Ren Q."/>
            <person name="Smith R.K. Jr."/>
            <person name="Suarez C.E."/>
            <person name="White O."/>
            <person name="Wortman J.R."/>
            <person name="Knowles D.P. Jr."/>
            <person name="McElwain T.F."/>
            <person name="Nene V.M."/>
        </authorList>
    </citation>
    <scope>NUCLEOTIDE SEQUENCE [LARGE SCALE GENOMIC DNA]</scope>
    <source>
        <strain evidence="15">T2Bo</strain>
    </source>
</reference>
<evidence type="ECO:0000259" key="13">
    <source>
        <dbReference type="PROSITE" id="PS51194"/>
    </source>
</evidence>
<name>A7AN17_BABBO</name>
<feature type="domain" description="Helicase C-terminal" evidence="13">
    <location>
        <begin position="451"/>
        <end position="625"/>
    </location>
</feature>
<dbReference type="SUPFAM" id="SSF52540">
    <property type="entry name" value="P-loop containing nucleoside triphosphate hydrolases"/>
    <property type="match status" value="2"/>
</dbReference>
<dbReference type="GO" id="GO:0005524">
    <property type="term" value="F:ATP binding"/>
    <property type="evidence" value="ECO:0007669"/>
    <property type="project" value="UniProtKB-KW"/>
</dbReference>
<dbReference type="GeneID" id="5479768"/>
<dbReference type="Pfam" id="PF00271">
    <property type="entry name" value="Helicase_C"/>
    <property type="match status" value="1"/>
</dbReference>
<dbReference type="InterPro" id="IPR050079">
    <property type="entry name" value="DEAD_box_RNA_helicase"/>
</dbReference>
<evidence type="ECO:0000256" key="3">
    <source>
        <dbReference type="ARBA" id="ARBA00022741"/>
    </source>
</evidence>
<evidence type="ECO:0000256" key="5">
    <source>
        <dbReference type="ARBA" id="ARBA00022806"/>
    </source>
</evidence>
<keyword evidence="5 15" id="KW-0347">Helicase</keyword>
<feature type="domain" description="DEAD-box RNA helicase Q" evidence="14">
    <location>
        <begin position="1"/>
        <end position="29"/>
    </location>
</feature>
<comment type="caution">
    <text evidence="15">The sequence shown here is derived from an EMBL/GenBank/DDBJ whole genome shotgun (WGS) entry which is preliminary data.</text>
</comment>
<dbReference type="CDD" id="cd12873">
    <property type="entry name" value="SPRY_DDX1"/>
    <property type="match status" value="1"/>
</dbReference>
<organism evidence="15 16">
    <name type="scientific">Babesia bovis</name>
    <dbReference type="NCBI Taxonomy" id="5865"/>
    <lineage>
        <taxon>Eukaryota</taxon>
        <taxon>Sar</taxon>
        <taxon>Alveolata</taxon>
        <taxon>Apicomplexa</taxon>
        <taxon>Aconoidasida</taxon>
        <taxon>Piroplasmida</taxon>
        <taxon>Babesiidae</taxon>
        <taxon>Babesia</taxon>
    </lineage>
</organism>
<dbReference type="SUPFAM" id="SSF49899">
    <property type="entry name" value="Concanavalin A-like lectins/glucanases"/>
    <property type="match status" value="1"/>
</dbReference>
<dbReference type="InterPro" id="IPR014001">
    <property type="entry name" value="Helicase_ATP-bd"/>
</dbReference>
<keyword evidence="7" id="KW-0067">ATP-binding</keyword>
<dbReference type="AlphaFoldDB" id="A7AN17"/>
<dbReference type="KEGG" id="bbo:BBOV_III003880"/>
<keyword evidence="3" id="KW-0547">Nucleotide-binding</keyword>
<dbReference type="PANTHER" id="PTHR47959:SF1">
    <property type="entry name" value="ATP-DEPENDENT RNA HELICASE DBPA"/>
    <property type="match status" value="1"/>
</dbReference>
<dbReference type="GO" id="GO:0003724">
    <property type="term" value="F:RNA helicase activity"/>
    <property type="evidence" value="ECO:0007669"/>
    <property type="project" value="InterPro"/>
</dbReference>
<proteinExistence type="inferred from homology"/>
<dbReference type="PANTHER" id="PTHR47959">
    <property type="entry name" value="ATP-DEPENDENT RNA HELICASE RHLE-RELATED"/>
    <property type="match status" value="1"/>
</dbReference>
<gene>
    <name evidence="15" type="ORF">BBOV_III003880</name>
</gene>
<dbReference type="STRING" id="5865.A7AN17"/>
<dbReference type="InterPro" id="IPR027417">
    <property type="entry name" value="P-loop_NTPase"/>
</dbReference>
<dbReference type="Proteomes" id="UP000002173">
    <property type="component" value="Unassembled WGS sequence"/>
</dbReference>
<dbReference type="PROSITE" id="PS51194">
    <property type="entry name" value="HELICASE_CTER"/>
    <property type="match status" value="1"/>
</dbReference>
<evidence type="ECO:0000313" key="16">
    <source>
        <dbReference type="Proteomes" id="UP000002173"/>
    </source>
</evidence>
<evidence type="ECO:0000256" key="10">
    <source>
        <dbReference type="SAM" id="MobiDB-lite"/>
    </source>
</evidence>
<feature type="short sequence motif" description="Q motif" evidence="9">
    <location>
        <begin position="1"/>
        <end position="29"/>
    </location>
</feature>
<evidence type="ECO:0000256" key="1">
    <source>
        <dbReference type="ARBA" id="ARBA00008765"/>
    </source>
</evidence>
<evidence type="ECO:0000259" key="11">
    <source>
        <dbReference type="PROSITE" id="PS50188"/>
    </source>
</evidence>
<dbReference type="RefSeq" id="XP_001611519.1">
    <property type="nucleotide sequence ID" value="XM_001611469.1"/>
</dbReference>
<feature type="domain" description="Helicase ATP-binding" evidence="12">
    <location>
        <begin position="278"/>
        <end position="397"/>
    </location>
</feature>
<dbReference type="PROSITE" id="PS51195">
    <property type="entry name" value="Q_MOTIF"/>
    <property type="match status" value="1"/>
</dbReference>
<dbReference type="InParanoid" id="A7AN17"/>
<dbReference type="SMART" id="SM00487">
    <property type="entry name" value="DEXDc"/>
    <property type="match status" value="1"/>
</dbReference>
<protein>
    <recommendedName>
        <fullName evidence="8">DEAD box protein 1</fullName>
    </recommendedName>
</protein>
<dbReference type="InterPro" id="IPR003877">
    <property type="entry name" value="SPRY_dom"/>
</dbReference>
<dbReference type="InterPro" id="IPR001870">
    <property type="entry name" value="B30.2/SPRY"/>
</dbReference>
<dbReference type="EMBL" id="AAXT01000001">
    <property type="protein sequence ID" value="EDO07951.1"/>
    <property type="molecule type" value="Genomic_DNA"/>
</dbReference>
<keyword evidence="2" id="KW-0540">Nuclease</keyword>
<dbReference type="FunCoup" id="A7AN17">
    <property type="interactions" value="232"/>
</dbReference>
<dbReference type="GO" id="GO:0005829">
    <property type="term" value="C:cytosol"/>
    <property type="evidence" value="ECO:0007669"/>
    <property type="project" value="TreeGrafter"/>
</dbReference>
<feature type="domain" description="B30.2/SPRY" evidence="11">
    <location>
        <begin position="64"/>
        <end position="255"/>
    </location>
</feature>
<dbReference type="PROSITE" id="PS50188">
    <property type="entry name" value="B302_SPRY"/>
    <property type="match status" value="1"/>
</dbReference>
<dbReference type="Pfam" id="PF00270">
    <property type="entry name" value="DEAD"/>
    <property type="match status" value="2"/>
</dbReference>
<dbReference type="OMA" id="KRQQVKF"/>
<dbReference type="Gene3D" id="3.40.50.300">
    <property type="entry name" value="P-loop containing nucleotide triphosphate hydrolases"/>
    <property type="match status" value="3"/>
</dbReference>
<reference evidence="16" key="2">
    <citation type="journal article" date="2020" name="Data Brief">
        <title>Transcriptome dataset of Babesia bovis life stages within vertebrate and invertebrate hosts.</title>
        <authorList>
            <person name="Ueti M.W."/>
            <person name="Johnson W.C."/>
            <person name="Kappmeyer L.S."/>
            <person name="Herndon D.R."/>
            <person name="Mousel M.R."/>
            <person name="Reif K.E."/>
            <person name="Taus N.S."/>
            <person name="Ifeonu O.O."/>
            <person name="Silva J.C."/>
            <person name="Suarez C.E."/>
            <person name="Brayton K.A."/>
        </authorList>
    </citation>
    <scope>NUCLEOTIDE SEQUENCE [LARGE SCALE GENOMIC DNA]</scope>
</reference>
<keyword evidence="16" id="KW-1185">Reference proteome</keyword>
<dbReference type="SMART" id="SM00449">
    <property type="entry name" value="SPRY"/>
    <property type="match status" value="1"/>
</dbReference>
<dbReference type="eggNOG" id="KOG0349">
    <property type="taxonomic scope" value="Eukaryota"/>
</dbReference>
<dbReference type="CDD" id="cd18787">
    <property type="entry name" value="SF2_C_DEAD"/>
    <property type="match status" value="1"/>
</dbReference>
<dbReference type="GO" id="GO:0004527">
    <property type="term" value="F:exonuclease activity"/>
    <property type="evidence" value="ECO:0007669"/>
    <property type="project" value="UniProtKB-KW"/>
</dbReference>
<evidence type="ECO:0000256" key="4">
    <source>
        <dbReference type="ARBA" id="ARBA00022801"/>
    </source>
</evidence>
<dbReference type="InterPro" id="IPR011545">
    <property type="entry name" value="DEAD/DEAH_box_helicase_dom"/>
</dbReference>
<evidence type="ECO:0000259" key="12">
    <source>
        <dbReference type="PROSITE" id="PS51192"/>
    </source>
</evidence>
<evidence type="ECO:0000256" key="8">
    <source>
        <dbReference type="ARBA" id="ARBA00032348"/>
    </source>
</evidence>
<evidence type="ECO:0000259" key="14">
    <source>
        <dbReference type="PROSITE" id="PS51195"/>
    </source>
</evidence>
<dbReference type="SMART" id="SM00490">
    <property type="entry name" value="HELICc"/>
    <property type="match status" value="1"/>
</dbReference>
<dbReference type="Pfam" id="PF00622">
    <property type="entry name" value="SPRY"/>
    <property type="match status" value="1"/>
</dbReference>